<feature type="compositionally biased region" description="Low complexity" evidence="1">
    <location>
        <begin position="147"/>
        <end position="156"/>
    </location>
</feature>
<reference evidence="2 3" key="1">
    <citation type="submission" date="2018-02" db="EMBL/GenBank/DDBJ databases">
        <title>Draft genome sequencing of Burkholderia cepacia Y14-15.</title>
        <authorList>
            <person name="Zheng B.-X."/>
        </authorList>
    </citation>
    <scope>NUCLEOTIDE SEQUENCE [LARGE SCALE GENOMIC DNA]</scope>
    <source>
        <strain evidence="2 3">Y14-15</strain>
    </source>
</reference>
<feature type="region of interest" description="Disordered" evidence="1">
    <location>
        <begin position="243"/>
        <end position="298"/>
    </location>
</feature>
<gene>
    <name evidence="2" type="ORF">C5615_09650</name>
</gene>
<dbReference type="SUPFAM" id="SSF46785">
    <property type="entry name" value="Winged helix' DNA-binding domain"/>
    <property type="match status" value="1"/>
</dbReference>
<dbReference type="Pfam" id="PF13730">
    <property type="entry name" value="HTH_36"/>
    <property type="match status" value="1"/>
</dbReference>
<dbReference type="AlphaFoldDB" id="A0A2S8IY92"/>
<comment type="caution">
    <text evidence="2">The sequence shown here is derived from an EMBL/GenBank/DDBJ whole genome shotgun (WGS) entry which is preliminary data.</text>
</comment>
<sequence>MTEQRRFKGIWIPADLWLDRSLSVIDKVMLVEIDSLESPDRGCYASNKRFAEFFDLSVSRVSEVIKALERRGYIRVEYIRDGKQVVERRIRMVPRPTEEIDWGIRKTEGGVFGKHEEPYSENRRGYSENTQEREPQEINSRSKGNKAASPAAASPPNQGGEKVKRVSKRDQSIAFLIAQGVDPQHAADWMTARKGKEVTTTVWENVQREAARVGMTPAQAVQYAAGASWQGFNADWFLRNSGGAKPAPTRREEQRSGSYAAMFPRGMPGQAGYGAAARGEQDDRIVDGDARWIDGEGQ</sequence>
<dbReference type="Proteomes" id="UP000238206">
    <property type="component" value="Unassembled WGS sequence"/>
</dbReference>
<evidence type="ECO:0008006" key="4">
    <source>
        <dbReference type="Google" id="ProtNLM"/>
    </source>
</evidence>
<evidence type="ECO:0000313" key="3">
    <source>
        <dbReference type="Proteomes" id="UP000238206"/>
    </source>
</evidence>
<evidence type="ECO:0000256" key="1">
    <source>
        <dbReference type="SAM" id="MobiDB-lite"/>
    </source>
</evidence>
<proteinExistence type="predicted"/>
<dbReference type="RefSeq" id="WP_105390499.1">
    <property type="nucleotide sequence ID" value="NZ_PUIQ01000009.1"/>
</dbReference>
<name>A0A2S8IY92_BURCE</name>
<feature type="compositionally biased region" description="Basic and acidic residues" evidence="1">
    <location>
        <begin position="111"/>
        <end position="136"/>
    </location>
</feature>
<protein>
    <recommendedName>
        <fullName evidence="4">Helix-turn-helix domain-containing protein</fullName>
    </recommendedName>
</protein>
<feature type="compositionally biased region" description="Basic and acidic residues" evidence="1">
    <location>
        <begin position="279"/>
        <end position="298"/>
    </location>
</feature>
<accession>A0A2S8IY92</accession>
<dbReference type="EMBL" id="PUIQ01000009">
    <property type="protein sequence ID" value="PQP19698.1"/>
    <property type="molecule type" value="Genomic_DNA"/>
</dbReference>
<feature type="region of interest" description="Disordered" evidence="1">
    <location>
        <begin position="111"/>
        <end position="166"/>
    </location>
</feature>
<evidence type="ECO:0000313" key="2">
    <source>
        <dbReference type="EMBL" id="PQP19698.1"/>
    </source>
</evidence>
<organism evidence="2 3">
    <name type="scientific">Burkholderia cepacia</name>
    <name type="common">Pseudomonas cepacia</name>
    <dbReference type="NCBI Taxonomy" id="292"/>
    <lineage>
        <taxon>Bacteria</taxon>
        <taxon>Pseudomonadati</taxon>
        <taxon>Pseudomonadota</taxon>
        <taxon>Betaproteobacteria</taxon>
        <taxon>Burkholderiales</taxon>
        <taxon>Burkholderiaceae</taxon>
        <taxon>Burkholderia</taxon>
        <taxon>Burkholderia cepacia complex</taxon>
    </lineage>
</organism>
<dbReference type="InterPro" id="IPR036390">
    <property type="entry name" value="WH_DNA-bd_sf"/>
</dbReference>